<dbReference type="PANTHER" id="PTHR30290">
    <property type="entry name" value="PERIPLASMIC BINDING COMPONENT OF ABC TRANSPORTER"/>
    <property type="match status" value="1"/>
</dbReference>
<dbReference type="InterPro" id="IPR000914">
    <property type="entry name" value="SBP_5_dom"/>
</dbReference>
<dbReference type="AlphaFoldDB" id="A0A0W8F794"/>
<feature type="domain" description="Solute-binding protein family 5" evidence="2">
    <location>
        <begin position="87"/>
        <end position="433"/>
    </location>
</feature>
<dbReference type="GO" id="GO:1904680">
    <property type="term" value="F:peptide transmembrane transporter activity"/>
    <property type="evidence" value="ECO:0007669"/>
    <property type="project" value="TreeGrafter"/>
</dbReference>
<dbReference type="Gene3D" id="3.10.105.10">
    <property type="entry name" value="Dipeptide-binding Protein, Domain 3"/>
    <property type="match status" value="1"/>
</dbReference>
<dbReference type="Gene3D" id="3.40.190.10">
    <property type="entry name" value="Periplasmic binding protein-like II"/>
    <property type="match status" value="1"/>
</dbReference>
<dbReference type="GO" id="GO:0042597">
    <property type="term" value="C:periplasmic space"/>
    <property type="evidence" value="ECO:0007669"/>
    <property type="project" value="UniProtKB-ARBA"/>
</dbReference>
<dbReference type="Gene3D" id="3.90.76.10">
    <property type="entry name" value="Dipeptide-binding Protein, Domain 1"/>
    <property type="match status" value="1"/>
</dbReference>
<accession>A0A0W8F794</accession>
<dbReference type="InterPro" id="IPR030678">
    <property type="entry name" value="Peptide/Ni-bd"/>
</dbReference>
<name>A0A0W8F794_9ZZZZ</name>
<protein>
    <submittedName>
        <fullName evidence="3">Oligopeptide abc transporter, periplasmic oligopeptide-binding protein oppa</fullName>
    </submittedName>
</protein>
<dbReference type="PIRSF" id="PIRSF002741">
    <property type="entry name" value="MppA"/>
    <property type="match status" value="1"/>
</dbReference>
<comment type="caution">
    <text evidence="3">The sequence shown here is derived from an EMBL/GenBank/DDBJ whole genome shotgun (WGS) entry which is preliminary data.</text>
</comment>
<keyword evidence="1" id="KW-0732">Signal</keyword>
<dbReference type="Pfam" id="PF00496">
    <property type="entry name" value="SBP_bac_5"/>
    <property type="match status" value="1"/>
</dbReference>
<dbReference type="GO" id="GO:0015833">
    <property type="term" value="P:peptide transport"/>
    <property type="evidence" value="ECO:0007669"/>
    <property type="project" value="TreeGrafter"/>
</dbReference>
<proteinExistence type="predicted"/>
<dbReference type="InterPro" id="IPR039424">
    <property type="entry name" value="SBP_5"/>
</dbReference>
<evidence type="ECO:0000259" key="2">
    <source>
        <dbReference type="Pfam" id="PF00496"/>
    </source>
</evidence>
<reference evidence="3" key="1">
    <citation type="journal article" date="2015" name="Proc. Natl. Acad. Sci. U.S.A.">
        <title>Networks of energetic and metabolic interactions define dynamics in microbial communities.</title>
        <authorList>
            <person name="Embree M."/>
            <person name="Liu J.K."/>
            <person name="Al-Bassam M.M."/>
            <person name="Zengler K."/>
        </authorList>
    </citation>
    <scope>NUCLEOTIDE SEQUENCE</scope>
</reference>
<dbReference type="PANTHER" id="PTHR30290:SF64">
    <property type="entry name" value="ABC TRANSPORTER PERIPLASMIC BINDING PROTEIN"/>
    <property type="match status" value="1"/>
</dbReference>
<organism evidence="3">
    <name type="scientific">hydrocarbon metagenome</name>
    <dbReference type="NCBI Taxonomy" id="938273"/>
    <lineage>
        <taxon>unclassified sequences</taxon>
        <taxon>metagenomes</taxon>
        <taxon>ecological metagenomes</taxon>
    </lineage>
</organism>
<evidence type="ECO:0000313" key="3">
    <source>
        <dbReference type="EMBL" id="KUG16758.1"/>
    </source>
</evidence>
<dbReference type="SUPFAM" id="SSF53850">
    <property type="entry name" value="Periplasmic binding protein-like II"/>
    <property type="match status" value="1"/>
</dbReference>
<gene>
    <name evidence="3" type="ORF">ASZ90_013574</name>
</gene>
<evidence type="ECO:0000256" key="1">
    <source>
        <dbReference type="ARBA" id="ARBA00022729"/>
    </source>
</evidence>
<dbReference type="EMBL" id="LNQE01001481">
    <property type="protein sequence ID" value="KUG16758.1"/>
    <property type="molecule type" value="Genomic_DNA"/>
</dbReference>
<sequence>MLIGSSTRDSISMRCLPMIGFVAAGLLLLLLCTAQADDGGDGQVLTIADYIGDWGYPSPYGHYSRGPGYVRMSLIFDTLVWKDEKGIIPALAESWEMEGDDAYTFKLREDVLWHDGERFTADDVVFTIDYIKEHPYIWVSSDIIKTAEAVDDYTVRISLNQPYAPFLELVAGTLPILPEHIYEGVDDPAEFREDSALVGTGPFQLVDYDQSQGSYLYQAFDDYYLGSPKVKQLKFVKVNLEMSAAALEKGDVNAANVPPEVVENLKDEGFTVMLSSHDSITKIMVNHKKEPLSDSRFRQALYYAIDRQALVDNAARGYGVLASPGLFAVDNHWYNSDVEPYDYDPAKTEELMEELGYSKVDGYFSVDGSPVKLEMLVTSINERAGELIRQQLEDAGFMISLRTVDSKTLDSMVTEWKFDLALNSHGGMGADPEILKRMTGDGYTFNSARYTENSELNELLDGEVAEIDEQKREDLIDRIQVIHAQELPVLPLYYADTYWAHDGRVEMYYTRQGIANGVPLALNKQIFVS</sequence>
<dbReference type="CDD" id="cd08520">
    <property type="entry name" value="PBP2_NikA_DppA_OppA_like_21"/>
    <property type="match status" value="1"/>
</dbReference>
<dbReference type="GO" id="GO:0043190">
    <property type="term" value="C:ATP-binding cassette (ABC) transporter complex"/>
    <property type="evidence" value="ECO:0007669"/>
    <property type="project" value="InterPro"/>
</dbReference>